<sequence>MPILKNINQAFFKTWSSEMAYLTGYIAADGAITIGPRGNSFLDLQSIDEELIILAKTLFKADHIISKRQRKDGVRYRLQIGSKTMVSDLSSLGLGPKKTKRMSLPEIPQDYFFDFIRGYMDGDGSITVSPQYVLLRFTTGSQLFLGDVDSKISEMLGIKGSLFYSGNAWRLNYSGKSAMKLLKSIYKQGYFCCLKRKYEKYREALNYHSEGPVV</sequence>
<comment type="caution">
    <text evidence="2">The sequence shown here is derived from an EMBL/GenBank/DDBJ whole genome shotgun (WGS) entry which is preliminary data.</text>
</comment>
<dbReference type="SUPFAM" id="SSF55608">
    <property type="entry name" value="Homing endonucleases"/>
    <property type="match status" value="2"/>
</dbReference>
<proteinExistence type="predicted"/>
<evidence type="ECO:0000313" key="2">
    <source>
        <dbReference type="EMBL" id="OGE83962.1"/>
    </source>
</evidence>
<dbReference type="InterPro" id="IPR027434">
    <property type="entry name" value="Homing_endonucl"/>
</dbReference>
<feature type="domain" description="DOD-type homing endonuclease" evidence="1">
    <location>
        <begin position="22"/>
        <end position="161"/>
    </location>
</feature>
<dbReference type="Gene3D" id="3.10.28.10">
    <property type="entry name" value="Homing endonucleases"/>
    <property type="match status" value="1"/>
</dbReference>
<evidence type="ECO:0000259" key="1">
    <source>
        <dbReference type="PROSITE" id="PS50819"/>
    </source>
</evidence>
<dbReference type="Proteomes" id="UP000176339">
    <property type="component" value="Unassembled WGS sequence"/>
</dbReference>
<evidence type="ECO:0000313" key="3">
    <source>
        <dbReference type="Proteomes" id="UP000176339"/>
    </source>
</evidence>
<organism evidence="2 3">
    <name type="scientific">Candidatus Doudnabacteria bacterium RIFCSPHIGHO2_01_FULL_49_9</name>
    <dbReference type="NCBI Taxonomy" id="1817827"/>
    <lineage>
        <taxon>Bacteria</taxon>
        <taxon>Candidatus Doudnaibacteriota</taxon>
    </lineage>
</organism>
<gene>
    <name evidence="2" type="ORF">A2846_00230</name>
</gene>
<name>A0A1F5P252_9BACT</name>
<accession>A0A1F5P252</accession>
<reference evidence="2 3" key="1">
    <citation type="journal article" date="2016" name="Nat. Commun.">
        <title>Thousands of microbial genomes shed light on interconnected biogeochemical processes in an aquifer system.</title>
        <authorList>
            <person name="Anantharaman K."/>
            <person name="Brown C.T."/>
            <person name="Hug L.A."/>
            <person name="Sharon I."/>
            <person name="Castelle C.J."/>
            <person name="Probst A.J."/>
            <person name="Thomas B.C."/>
            <person name="Singh A."/>
            <person name="Wilkins M.J."/>
            <person name="Karaoz U."/>
            <person name="Brodie E.L."/>
            <person name="Williams K.H."/>
            <person name="Hubbard S.S."/>
            <person name="Banfield J.F."/>
        </authorList>
    </citation>
    <scope>NUCLEOTIDE SEQUENCE [LARGE SCALE GENOMIC DNA]</scope>
</reference>
<dbReference type="EMBL" id="MFEN01000032">
    <property type="protein sequence ID" value="OGE83962.1"/>
    <property type="molecule type" value="Genomic_DNA"/>
</dbReference>
<dbReference type="PROSITE" id="PS50819">
    <property type="entry name" value="INTEIN_ENDONUCLEASE"/>
    <property type="match status" value="1"/>
</dbReference>
<dbReference type="InterPro" id="IPR004042">
    <property type="entry name" value="Intein_endonuc_central"/>
</dbReference>
<dbReference type="InterPro" id="IPR004860">
    <property type="entry name" value="LAGLIDADG_dom"/>
</dbReference>
<dbReference type="GO" id="GO:0004519">
    <property type="term" value="F:endonuclease activity"/>
    <property type="evidence" value="ECO:0007669"/>
    <property type="project" value="InterPro"/>
</dbReference>
<dbReference type="AlphaFoldDB" id="A0A1F5P252"/>
<dbReference type="Pfam" id="PF14528">
    <property type="entry name" value="LAGLIDADG_3"/>
    <property type="match status" value="2"/>
</dbReference>
<protein>
    <recommendedName>
        <fullName evidence="1">DOD-type homing endonuclease domain-containing protein</fullName>
    </recommendedName>
</protein>